<evidence type="ECO:0000313" key="2">
    <source>
        <dbReference type="EMBL" id="KCZ84286.1"/>
    </source>
</evidence>
<dbReference type="AlphaFoldDB" id="A0A069E8K4"/>
<feature type="domain" description="HTH luxR-type" evidence="1">
    <location>
        <begin position="304"/>
        <end position="361"/>
    </location>
</feature>
<keyword evidence="3" id="KW-1185">Reference proteome</keyword>
<reference evidence="2 3" key="1">
    <citation type="journal article" date="2014" name="Antonie Van Leeuwenhoek">
        <title>Hyphomonas beringensis sp. nov. and Hyphomonas chukchiensis sp. nov., isolated from surface seawater of the Bering Sea and Chukchi Sea.</title>
        <authorList>
            <person name="Li C."/>
            <person name="Lai Q."/>
            <person name="Li G."/>
            <person name="Dong C."/>
            <person name="Wang J."/>
            <person name="Liao Y."/>
            <person name="Shao Z."/>
        </authorList>
    </citation>
    <scope>NUCLEOTIDE SEQUENCE [LARGE SCALE GENOMIC DNA]</scope>
    <source>
        <strain evidence="2 3">MHS-3</strain>
    </source>
</reference>
<dbReference type="PATRIC" id="fig|1280949.3.peg.279"/>
<comment type="caution">
    <text evidence="2">The sequence shown here is derived from an EMBL/GenBank/DDBJ whole genome shotgun (WGS) entry which is preliminary data.</text>
</comment>
<name>A0A069E8K4_9PROT</name>
<dbReference type="GO" id="GO:0006355">
    <property type="term" value="P:regulation of DNA-templated transcription"/>
    <property type="evidence" value="ECO:0007669"/>
    <property type="project" value="InterPro"/>
</dbReference>
<dbReference type="InterPro" id="IPR000792">
    <property type="entry name" value="Tscrpt_reg_LuxR_C"/>
</dbReference>
<organism evidence="2 3">
    <name type="scientific">Hyphomonas adhaerens MHS-3</name>
    <dbReference type="NCBI Taxonomy" id="1280949"/>
    <lineage>
        <taxon>Bacteria</taxon>
        <taxon>Pseudomonadati</taxon>
        <taxon>Pseudomonadota</taxon>
        <taxon>Alphaproteobacteria</taxon>
        <taxon>Hyphomonadales</taxon>
        <taxon>Hyphomonadaceae</taxon>
        <taxon>Hyphomonas</taxon>
    </lineage>
</organism>
<gene>
    <name evidence="2" type="ORF">HAD_01365</name>
</gene>
<dbReference type="STRING" id="1280949.HAD_01365"/>
<dbReference type="Proteomes" id="UP000027446">
    <property type="component" value="Unassembled WGS sequence"/>
</dbReference>
<dbReference type="SMART" id="SM00421">
    <property type="entry name" value="HTH_LUXR"/>
    <property type="match status" value="1"/>
</dbReference>
<dbReference type="OrthoDB" id="7444822at2"/>
<protein>
    <submittedName>
        <fullName evidence="2">Transcriptional regulator, LuxR family protein</fullName>
    </submittedName>
</protein>
<accession>A0A069E8K4</accession>
<dbReference type="Gene3D" id="1.10.10.10">
    <property type="entry name" value="Winged helix-like DNA-binding domain superfamily/Winged helix DNA-binding domain"/>
    <property type="match status" value="1"/>
</dbReference>
<proteinExistence type="predicted"/>
<dbReference type="EMBL" id="ARYH01000001">
    <property type="protein sequence ID" value="KCZ84286.1"/>
    <property type="molecule type" value="Genomic_DNA"/>
</dbReference>
<dbReference type="eggNOG" id="COG2771">
    <property type="taxonomic scope" value="Bacteria"/>
</dbReference>
<dbReference type="SUPFAM" id="SSF46894">
    <property type="entry name" value="C-terminal effector domain of the bipartite response regulators"/>
    <property type="match status" value="1"/>
</dbReference>
<evidence type="ECO:0000313" key="3">
    <source>
        <dbReference type="Proteomes" id="UP000027446"/>
    </source>
</evidence>
<dbReference type="RefSeq" id="WP_035568882.1">
    <property type="nucleotide sequence ID" value="NZ_ARYH01000001.1"/>
</dbReference>
<sequence length="368" mass="40281">MLDDLVGEIYETVTDRGRLAKLAARLQDEFTSHASALVIAEPDRYFLMQSNVSPDSADAYNQELWHNDIWMQQFLVRTSETVLSGHQMCAYSDIPADYRHHVLEAADTYDGLSVRVMDTPEITASISLYRSRSQDIFQTSDFEKMLYLAPHLKRSLSLQQVFGGLKNHSKLLAQAIDHIPGSAFIVDPSFRIVAMNASAEKLLSDNHDLGSWQGRLIAHNKAISDALHHSLAVTVARGIPAAYPLKVRDRAAPMIVRVARLDSGLSEDARSMAGGGAERHLAIITFTLPEATLPAEAATILSTAYGLTPREAETAILVAEGMGPGDAADRMGVKLSTFRSFLKSALGKMDTNRQSELAAKVQSLFAGR</sequence>
<dbReference type="InterPro" id="IPR016032">
    <property type="entry name" value="Sig_transdc_resp-reg_C-effctor"/>
</dbReference>
<dbReference type="InterPro" id="IPR036388">
    <property type="entry name" value="WH-like_DNA-bd_sf"/>
</dbReference>
<dbReference type="GO" id="GO:0003677">
    <property type="term" value="F:DNA binding"/>
    <property type="evidence" value="ECO:0007669"/>
    <property type="project" value="InterPro"/>
</dbReference>
<evidence type="ECO:0000259" key="1">
    <source>
        <dbReference type="SMART" id="SM00421"/>
    </source>
</evidence>